<evidence type="ECO:0000313" key="2">
    <source>
        <dbReference type="EMBL" id="KAK1805748.1"/>
    </source>
</evidence>
<dbReference type="AlphaFoldDB" id="A0AAD8ZWZ3"/>
<dbReference type="Proteomes" id="UP001239994">
    <property type="component" value="Unassembled WGS sequence"/>
</dbReference>
<keyword evidence="3" id="KW-1185">Reference proteome</keyword>
<feature type="region of interest" description="Disordered" evidence="1">
    <location>
        <begin position="1"/>
        <end position="20"/>
    </location>
</feature>
<evidence type="ECO:0000313" key="3">
    <source>
        <dbReference type="Proteomes" id="UP001239994"/>
    </source>
</evidence>
<accession>A0AAD8ZWZ3</accession>
<evidence type="ECO:0000256" key="1">
    <source>
        <dbReference type="SAM" id="MobiDB-lite"/>
    </source>
</evidence>
<comment type="caution">
    <text evidence="2">The sequence shown here is derived from an EMBL/GenBank/DDBJ whole genome shotgun (WGS) entry which is preliminary data.</text>
</comment>
<dbReference type="EMBL" id="JAROKS010000002">
    <property type="protein sequence ID" value="KAK1805748.1"/>
    <property type="molecule type" value="Genomic_DNA"/>
</dbReference>
<protein>
    <submittedName>
        <fullName evidence="2">Uncharacterized protein</fullName>
    </submittedName>
</protein>
<sequence length="110" mass="11468">MALSPSLMHSSEVGATRQPDSLPVGEFWVLAGVGVDGVRDGMDAAPMVFTGLVQPAGLSGRLGVFYSDAVPLADAEEEKLLPAPAMTWAQVLVPLAGGLHIMTKYSSINM</sequence>
<organism evidence="2 3">
    <name type="scientific">Electrophorus voltai</name>
    <dbReference type="NCBI Taxonomy" id="2609070"/>
    <lineage>
        <taxon>Eukaryota</taxon>
        <taxon>Metazoa</taxon>
        <taxon>Chordata</taxon>
        <taxon>Craniata</taxon>
        <taxon>Vertebrata</taxon>
        <taxon>Euteleostomi</taxon>
        <taxon>Actinopterygii</taxon>
        <taxon>Neopterygii</taxon>
        <taxon>Teleostei</taxon>
        <taxon>Ostariophysi</taxon>
        <taxon>Gymnotiformes</taxon>
        <taxon>Gymnotoidei</taxon>
        <taxon>Gymnotidae</taxon>
        <taxon>Electrophorus</taxon>
    </lineage>
</organism>
<gene>
    <name evidence="2" type="ORF">P4O66_002010</name>
</gene>
<reference evidence="2" key="1">
    <citation type="submission" date="2023-03" db="EMBL/GenBank/DDBJ databases">
        <title>Electrophorus voltai genome.</title>
        <authorList>
            <person name="Bian C."/>
        </authorList>
    </citation>
    <scope>NUCLEOTIDE SEQUENCE</scope>
    <source>
        <strain evidence="2">CB-2022</strain>
        <tissue evidence="2">Muscle</tissue>
    </source>
</reference>
<proteinExistence type="predicted"/>
<name>A0AAD8ZWZ3_9TELE</name>